<evidence type="ECO:0000313" key="2">
    <source>
        <dbReference type="Proteomes" id="UP000638313"/>
    </source>
</evidence>
<dbReference type="Proteomes" id="UP000638313">
    <property type="component" value="Unassembled WGS sequence"/>
</dbReference>
<keyword evidence="2" id="KW-1185">Reference proteome</keyword>
<name>A0A919ED96_9ACTN</name>
<evidence type="ECO:0000313" key="1">
    <source>
        <dbReference type="EMBL" id="GHF47309.1"/>
    </source>
</evidence>
<dbReference type="AlphaFoldDB" id="A0A919ED96"/>
<reference evidence="1" key="1">
    <citation type="journal article" date="2014" name="Int. J. Syst. Evol. Microbiol.">
        <title>Complete genome sequence of Corynebacterium casei LMG S-19264T (=DSM 44701T), isolated from a smear-ripened cheese.</title>
        <authorList>
            <consortium name="US DOE Joint Genome Institute (JGI-PGF)"/>
            <person name="Walter F."/>
            <person name="Albersmeier A."/>
            <person name="Kalinowski J."/>
            <person name="Ruckert C."/>
        </authorList>
    </citation>
    <scope>NUCLEOTIDE SEQUENCE</scope>
    <source>
        <strain evidence="1">JCM 4059</strain>
    </source>
</reference>
<organism evidence="1 2">
    <name type="scientific">Streptomyces mashuensis</name>
    <dbReference type="NCBI Taxonomy" id="33904"/>
    <lineage>
        <taxon>Bacteria</taxon>
        <taxon>Bacillati</taxon>
        <taxon>Actinomycetota</taxon>
        <taxon>Actinomycetes</taxon>
        <taxon>Kitasatosporales</taxon>
        <taxon>Streptomycetaceae</taxon>
        <taxon>Streptomyces</taxon>
    </lineage>
</organism>
<reference evidence="1" key="2">
    <citation type="submission" date="2020-09" db="EMBL/GenBank/DDBJ databases">
        <authorList>
            <person name="Sun Q."/>
            <person name="Ohkuma M."/>
        </authorList>
    </citation>
    <scope>NUCLEOTIDE SEQUENCE</scope>
    <source>
        <strain evidence="1">JCM 4059</strain>
    </source>
</reference>
<dbReference type="Pfam" id="PF19895">
    <property type="entry name" value="DUF6368"/>
    <property type="match status" value="1"/>
</dbReference>
<dbReference type="InterPro" id="IPR045948">
    <property type="entry name" value="DUF6368"/>
</dbReference>
<dbReference type="EMBL" id="BNBD01000005">
    <property type="protein sequence ID" value="GHF47309.1"/>
    <property type="molecule type" value="Genomic_DNA"/>
</dbReference>
<proteinExistence type="predicted"/>
<protein>
    <submittedName>
        <fullName evidence="1">Uncharacterized protein</fullName>
    </submittedName>
</protein>
<accession>A0A919ED96</accession>
<comment type="caution">
    <text evidence="1">The sequence shown here is derived from an EMBL/GenBank/DDBJ whole genome shotgun (WGS) entry which is preliminary data.</text>
</comment>
<sequence length="106" mass="11343">MAGPVVGLLLFEQRSFDDVVADVTPWLRAFCESVGYDSDGDLAFWLHGRLFVLAEDDVLPGADGEDYSALPAPPVQELVLSAGCASPEDHRLLGQLALDLAPRFGA</sequence>
<gene>
    <name evidence="1" type="ORF">GCM10010218_30810</name>
</gene>